<evidence type="ECO:0000313" key="7">
    <source>
        <dbReference type="Proteomes" id="UP001209916"/>
    </source>
</evidence>
<feature type="domain" description="HTH lysR-type" evidence="5">
    <location>
        <begin position="1"/>
        <end position="55"/>
    </location>
</feature>
<protein>
    <submittedName>
        <fullName evidence="6">LysR family transcriptional regulator</fullName>
    </submittedName>
</protein>
<organism evidence="6 7">
    <name type="scientific">Alcaligenes parafaecalis</name>
    <dbReference type="NCBI Taxonomy" id="171260"/>
    <lineage>
        <taxon>Bacteria</taxon>
        <taxon>Pseudomonadati</taxon>
        <taxon>Pseudomonadota</taxon>
        <taxon>Betaproteobacteria</taxon>
        <taxon>Burkholderiales</taxon>
        <taxon>Alcaligenaceae</taxon>
        <taxon>Alcaligenes</taxon>
    </lineage>
</organism>
<keyword evidence="3" id="KW-0238">DNA-binding</keyword>
<name>A0ABT3VP13_9BURK</name>
<dbReference type="InterPro" id="IPR005119">
    <property type="entry name" value="LysR_subst-bd"/>
</dbReference>
<accession>A0ABT3VP13</accession>
<comment type="caution">
    <text evidence="6">The sequence shown here is derived from an EMBL/GenBank/DDBJ whole genome shotgun (WGS) entry which is preliminary data.</text>
</comment>
<comment type="similarity">
    <text evidence="1">Belongs to the LysR transcriptional regulatory family.</text>
</comment>
<dbReference type="InterPro" id="IPR050950">
    <property type="entry name" value="HTH-type_LysR_regulators"/>
</dbReference>
<gene>
    <name evidence="6" type="ORF">OSH09_05190</name>
</gene>
<dbReference type="InterPro" id="IPR036388">
    <property type="entry name" value="WH-like_DNA-bd_sf"/>
</dbReference>
<evidence type="ECO:0000256" key="1">
    <source>
        <dbReference type="ARBA" id="ARBA00009437"/>
    </source>
</evidence>
<evidence type="ECO:0000259" key="5">
    <source>
        <dbReference type="PROSITE" id="PS50931"/>
    </source>
</evidence>
<dbReference type="PANTHER" id="PTHR30419:SF8">
    <property type="entry name" value="NITROGEN ASSIMILATION TRANSCRIPTIONAL ACTIVATOR-RELATED"/>
    <property type="match status" value="1"/>
</dbReference>
<reference evidence="6 7" key="1">
    <citation type="submission" date="2022-11" db="EMBL/GenBank/DDBJ databases">
        <title>Biodiversity and phylogenetic relationships of bacteria.</title>
        <authorList>
            <person name="Machado R.A.R."/>
            <person name="Bhat A."/>
            <person name="Loulou A."/>
            <person name="Kallel S."/>
        </authorList>
    </citation>
    <scope>NUCLEOTIDE SEQUENCE [LARGE SCALE GENOMIC DNA]</scope>
    <source>
        <strain evidence="6 7">DSM 13975</strain>
    </source>
</reference>
<dbReference type="EMBL" id="JAPKNA010000001">
    <property type="protein sequence ID" value="MCX5463568.1"/>
    <property type="molecule type" value="Genomic_DNA"/>
</dbReference>
<dbReference type="Proteomes" id="UP001209916">
    <property type="component" value="Unassembled WGS sequence"/>
</dbReference>
<dbReference type="Pfam" id="PF00126">
    <property type="entry name" value="HTH_1"/>
    <property type="match status" value="1"/>
</dbReference>
<dbReference type="Pfam" id="PF03466">
    <property type="entry name" value="LysR_substrate"/>
    <property type="match status" value="1"/>
</dbReference>
<sequence>MDYKYFLAVMETGSLAAASARLHIAPSAISRQIALLEEAVGVSLFERRRRGMVLTAAGQALADHALRVRLEEEAILQSLRTQDYAQAHLIRVAATEGLSRYFLPGVMADFSARMPQAQFALRVGSPNDCLEQVKNGDVDLAVVFSTAPVPDVEVNHSCRSPLFAIMRPDHPLARSRSLTLAELQAYPIVVPGEESTQKQLFNHVCQMEKLRFNEVFSCNYSGALHEYVRQTEAIALGALISHRSSQDNGLKTIPVHDSRLERDIQVLSMAKRVLPTSVQEFMQMLIFELEQD</sequence>
<evidence type="ECO:0000313" key="6">
    <source>
        <dbReference type="EMBL" id="MCX5463568.1"/>
    </source>
</evidence>
<dbReference type="PROSITE" id="PS50931">
    <property type="entry name" value="HTH_LYSR"/>
    <property type="match status" value="1"/>
</dbReference>
<dbReference type="PRINTS" id="PR00039">
    <property type="entry name" value="HTHLYSR"/>
</dbReference>
<dbReference type="SUPFAM" id="SSF53850">
    <property type="entry name" value="Periplasmic binding protein-like II"/>
    <property type="match status" value="1"/>
</dbReference>
<dbReference type="InterPro" id="IPR000847">
    <property type="entry name" value="LysR_HTH_N"/>
</dbReference>
<keyword evidence="2" id="KW-0805">Transcription regulation</keyword>
<evidence type="ECO:0000256" key="4">
    <source>
        <dbReference type="ARBA" id="ARBA00023163"/>
    </source>
</evidence>
<dbReference type="Gene3D" id="1.10.10.10">
    <property type="entry name" value="Winged helix-like DNA-binding domain superfamily/Winged helix DNA-binding domain"/>
    <property type="match status" value="1"/>
</dbReference>
<proteinExistence type="inferred from homology"/>
<dbReference type="InterPro" id="IPR036390">
    <property type="entry name" value="WH_DNA-bd_sf"/>
</dbReference>
<dbReference type="Gene3D" id="3.40.190.290">
    <property type="match status" value="1"/>
</dbReference>
<evidence type="ECO:0000256" key="2">
    <source>
        <dbReference type="ARBA" id="ARBA00023015"/>
    </source>
</evidence>
<keyword evidence="7" id="KW-1185">Reference proteome</keyword>
<keyword evidence="4" id="KW-0804">Transcription</keyword>
<evidence type="ECO:0000256" key="3">
    <source>
        <dbReference type="ARBA" id="ARBA00023125"/>
    </source>
</evidence>
<dbReference type="SUPFAM" id="SSF46785">
    <property type="entry name" value="Winged helix' DNA-binding domain"/>
    <property type="match status" value="1"/>
</dbReference>
<dbReference type="PANTHER" id="PTHR30419">
    <property type="entry name" value="HTH-TYPE TRANSCRIPTIONAL REGULATOR YBHD"/>
    <property type="match status" value="1"/>
</dbReference>
<dbReference type="RefSeq" id="WP_266120370.1">
    <property type="nucleotide sequence ID" value="NZ_JAPKNA010000001.1"/>
</dbReference>